<feature type="region of interest" description="Disordered" evidence="1">
    <location>
        <begin position="43"/>
        <end position="91"/>
    </location>
</feature>
<comment type="caution">
    <text evidence="2">The sequence shown here is derived from an EMBL/GenBank/DDBJ whole genome shotgun (WGS) entry which is preliminary data.</text>
</comment>
<sequence>MKKTGTAGSAWFAEYERLAEILQKAAIFWDCGLFSYKLREKFNARPGRGKGGQKKTPEALSRIRGHDKRKLSKPQPGGVSSRDGSMAGFSS</sequence>
<protein>
    <submittedName>
        <fullName evidence="2">Uncharacterized protein</fullName>
    </submittedName>
</protein>
<keyword evidence="3" id="KW-1185">Reference proteome</keyword>
<name>A0A926DIQ4_9FIRM</name>
<organism evidence="2 3">
    <name type="scientific">Guopingia tenuis</name>
    <dbReference type="NCBI Taxonomy" id="2763656"/>
    <lineage>
        <taxon>Bacteria</taxon>
        <taxon>Bacillati</taxon>
        <taxon>Bacillota</taxon>
        <taxon>Clostridia</taxon>
        <taxon>Christensenellales</taxon>
        <taxon>Christensenellaceae</taxon>
        <taxon>Guopingia</taxon>
    </lineage>
</organism>
<evidence type="ECO:0000313" key="3">
    <source>
        <dbReference type="Proteomes" id="UP000617951"/>
    </source>
</evidence>
<feature type="compositionally biased region" description="Basic residues" evidence="1">
    <location>
        <begin position="63"/>
        <end position="72"/>
    </location>
</feature>
<accession>A0A926DIQ4</accession>
<dbReference type="EMBL" id="JACRSS010000003">
    <property type="protein sequence ID" value="MBC8538828.1"/>
    <property type="molecule type" value="Genomic_DNA"/>
</dbReference>
<evidence type="ECO:0000256" key="1">
    <source>
        <dbReference type="SAM" id="MobiDB-lite"/>
    </source>
</evidence>
<proteinExistence type="predicted"/>
<dbReference type="AlphaFoldDB" id="A0A926DIQ4"/>
<evidence type="ECO:0000313" key="2">
    <source>
        <dbReference type="EMBL" id="MBC8538828.1"/>
    </source>
</evidence>
<reference evidence="2" key="1">
    <citation type="submission" date="2020-08" db="EMBL/GenBank/DDBJ databases">
        <title>Genome public.</title>
        <authorList>
            <person name="Liu C."/>
            <person name="Sun Q."/>
        </authorList>
    </citation>
    <scope>NUCLEOTIDE SEQUENCE</scope>
    <source>
        <strain evidence="2">NSJ-63</strain>
    </source>
</reference>
<dbReference type="RefSeq" id="WP_249280503.1">
    <property type="nucleotide sequence ID" value="NZ_JACRSS010000003.1"/>
</dbReference>
<dbReference type="Proteomes" id="UP000617951">
    <property type="component" value="Unassembled WGS sequence"/>
</dbReference>
<gene>
    <name evidence="2" type="ORF">H8693_07760</name>
</gene>